<dbReference type="RefSeq" id="XP_022090592.1">
    <property type="nucleotide sequence ID" value="XM_022234900.1"/>
</dbReference>
<protein>
    <submittedName>
        <fullName evidence="3 4">Uncharacterized protein LOC110979267</fullName>
    </submittedName>
</protein>
<dbReference type="AlphaFoldDB" id="A0A8B7YDF4"/>
<dbReference type="RefSeq" id="XP_022090593.1">
    <property type="nucleotide sequence ID" value="XM_022234901.1"/>
</dbReference>
<name>A0A8B7YDF4_ACAPL</name>
<feature type="region of interest" description="Disordered" evidence="1">
    <location>
        <begin position="412"/>
        <end position="442"/>
    </location>
</feature>
<feature type="region of interest" description="Disordered" evidence="1">
    <location>
        <begin position="222"/>
        <end position="270"/>
    </location>
</feature>
<dbReference type="OrthoDB" id="10416527at2759"/>
<organism evidence="2 3">
    <name type="scientific">Acanthaster planci</name>
    <name type="common">Crown-of-thorns starfish</name>
    <dbReference type="NCBI Taxonomy" id="133434"/>
    <lineage>
        <taxon>Eukaryota</taxon>
        <taxon>Metazoa</taxon>
        <taxon>Echinodermata</taxon>
        <taxon>Eleutherozoa</taxon>
        <taxon>Asterozoa</taxon>
        <taxon>Asteroidea</taxon>
        <taxon>Valvatacea</taxon>
        <taxon>Valvatida</taxon>
        <taxon>Acanthasteridae</taxon>
        <taxon>Acanthaster</taxon>
    </lineage>
</organism>
<evidence type="ECO:0000256" key="1">
    <source>
        <dbReference type="SAM" id="MobiDB-lite"/>
    </source>
</evidence>
<reference evidence="3 4" key="1">
    <citation type="submission" date="2025-04" db="UniProtKB">
        <authorList>
            <consortium name="RefSeq"/>
        </authorList>
    </citation>
    <scope>IDENTIFICATION</scope>
</reference>
<dbReference type="Proteomes" id="UP000694845">
    <property type="component" value="Unplaced"/>
</dbReference>
<evidence type="ECO:0000313" key="3">
    <source>
        <dbReference type="RefSeq" id="XP_022090592.1"/>
    </source>
</evidence>
<proteinExistence type="predicted"/>
<keyword evidence="2" id="KW-1185">Reference proteome</keyword>
<evidence type="ECO:0000313" key="2">
    <source>
        <dbReference type="Proteomes" id="UP000694845"/>
    </source>
</evidence>
<dbReference type="GeneID" id="110979267"/>
<feature type="region of interest" description="Disordered" evidence="1">
    <location>
        <begin position="325"/>
        <end position="345"/>
    </location>
</feature>
<dbReference type="OMA" id="KRDLAWC"/>
<sequence length="442" mass="50343">MAKGSLKLNMKKDDPRTLMLKMDARLTYAGRDRRSGFKLEGERKIKHIEVTHQLINAEFNRAKKDILRRFDFYQTLKEQNKERRQKRDLAWCEEEEKEWEQQAMAEKRRRRLLPKLRVHRNLKAEAGGTVGSIRRDVKGEFANKMAHEMHLNRSLIALTDAYSKHKILTQKNKAKLGQIIEDIDREGSTDRAEVSKLSSVLERGQPEFELPLPKARLPELKLGKEGESSVQNEVDPQLRAGKAGKIPTNDKSKDQSVADIGPPSGLGRRSFYMNTSNTKKLQGIDSNQKDPPPMRNINHTRRKGVYKMDFADPSGPGNAFGRHGRELPPLDHPSVKTKKPRPYLAPYPQQMLPLRFYGTEENPFLKGDGPPVAAINRARDLVDADKADEMYEWLGFESREELEKLRAAGLLFEQEREEGSETSSVTKEGTGPAKLGTEDNPD</sequence>
<accession>A0A8B7YDF4</accession>
<gene>
    <name evidence="3 4" type="primary">LOC110979267</name>
</gene>
<evidence type="ECO:0000313" key="4">
    <source>
        <dbReference type="RefSeq" id="XP_022090593.1"/>
    </source>
</evidence>
<dbReference type="KEGG" id="aplc:110979267"/>